<organism evidence="2 3">
    <name type="scientific">Linnemannia elongata AG-77</name>
    <dbReference type="NCBI Taxonomy" id="1314771"/>
    <lineage>
        <taxon>Eukaryota</taxon>
        <taxon>Fungi</taxon>
        <taxon>Fungi incertae sedis</taxon>
        <taxon>Mucoromycota</taxon>
        <taxon>Mortierellomycotina</taxon>
        <taxon>Mortierellomycetes</taxon>
        <taxon>Mortierellales</taxon>
        <taxon>Mortierellaceae</taxon>
        <taxon>Linnemannia</taxon>
    </lineage>
</organism>
<dbReference type="AlphaFoldDB" id="A0A197JXG1"/>
<feature type="transmembrane region" description="Helical" evidence="1">
    <location>
        <begin position="54"/>
        <end position="75"/>
    </location>
</feature>
<feature type="transmembrane region" description="Helical" evidence="1">
    <location>
        <begin position="7"/>
        <end position="39"/>
    </location>
</feature>
<evidence type="ECO:0000313" key="3">
    <source>
        <dbReference type="Proteomes" id="UP000078512"/>
    </source>
</evidence>
<evidence type="ECO:0000313" key="2">
    <source>
        <dbReference type="EMBL" id="OAQ29126.1"/>
    </source>
</evidence>
<name>A0A197JXG1_9FUNG</name>
<keyword evidence="1" id="KW-1133">Transmembrane helix</keyword>
<dbReference type="Proteomes" id="UP000078512">
    <property type="component" value="Unassembled WGS sequence"/>
</dbReference>
<keyword evidence="1" id="KW-0472">Membrane</keyword>
<protein>
    <submittedName>
        <fullName evidence="2">Uncharacterized protein</fullName>
    </submittedName>
</protein>
<keyword evidence="3" id="KW-1185">Reference proteome</keyword>
<accession>A0A197JXG1</accession>
<proteinExistence type="predicted"/>
<sequence length="170" mass="19109">MKGTVHFFFYFFICSSSPLLMAACGMMITCSFSCSLFLLESPPSASFLSSLDPFLFLFSVVFTSSSTTSSLSYLLPLHPFILRFPLPLPSLPFLSSHPFTHFPFTLLPATFFSYSTRLLSIPIPISLSHFRHTLSLDPLLEFSTRLTLSLPVCRPFSRQSPFFMSPVYAT</sequence>
<gene>
    <name evidence="2" type="ORF">K457DRAFT_527416</name>
</gene>
<dbReference type="EMBL" id="KV442043">
    <property type="protein sequence ID" value="OAQ29126.1"/>
    <property type="molecule type" value="Genomic_DNA"/>
</dbReference>
<dbReference type="PROSITE" id="PS51257">
    <property type="entry name" value="PROKAR_LIPOPROTEIN"/>
    <property type="match status" value="1"/>
</dbReference>
<keyword evidence="1" id="KW-0812">Transmembrane</keyword>
<evidence type="ECO:0000256" key="1">
    <source>
        <dbReference type="SAM" id="Phobius"/>
    </source>
</evidence>
<reference evidence="2 3" key="1">
    <citation type="submission" date="2016-05" db="EMBL/GenBank/DDBJ databases">
        <title>Genome sequencing reveals origins of a unique bacterial endosymbiosis in the earliest lineages of terrestrial Fungi.</title>
        <authorList>
            <consortium name="DOE Joint Genome Institute"/>
            <person name="Uehling J."/>
            <person name="Gryganskyi A."/>
            <person name="Hameed K."/>
            <person name="Tschaplinski T."/>
            <person name="Misztal P."/>
            <person name="Wu S."/>
            <person name="Desiro A."/>
            <person name="Vande Pol N."/>
            <person name="Du Z.-Y."/>
            <person name="Zienkiewicz A."/>
            <person name="Zienkiewicz K."/>
            <person name="Morin E."/>
            <person name="Tisserant E."/>
            <person name="Splivallo R."/>
            <person name="Hainaut M."/>
            <person name="Henrissat B."/>
            <person name="Ohm R."/>
            <person name="Kuo A."/>
            <person name="Yan J."/>
            <person name="Lipzen A."/>
            <person name="Nolan M."/>
            <person name="Labutti K."/>
            <person name="Barry K."/>
            <person name="Goldstein A."/>
            <person name="Labbe J."/>
            <person name="Schadt C."/>
            <person name="Tuskan G."/>
            <person name="Grigoriev I."/>
            <person name="Martin F."/>
            <person name="Vilgalys R."/>
            <person name="Bonito G."/>
        </authorList>
    </citation>
    <scope>NUCLEOTIDE SEQUENCE [LARGE SCALE GENOMIC DNA]</scope>
    <source>
        <strain evidence="2 3">AG-77</strain>
    </source>
</reference>